<name>V8N712_OPHHA</name>
<protein>
    <submittedName>
        <fullName evidence="1">Uncharacterized protein</fullName>
    </submittedName>
</protein>
<comment type="caution">
    <text evidence="1">The sequence shown here is derived from an EMBL/GenBank/DDBJ whole genome shotgun (WGS) entry which is preliminary data.</text>
</comment>
<organism evidence="1 2">
    <name type="scientific">Ophiophagus hannah</name>
    <name type="common">King cobra</name>
    <name type="synonym">Naja hannah</name>
    <dbReference type="NCBI Taxonomy" id="8665"/>
    <lineage>
        <taxon>Eukaryota</taxon>
        <taxon>Metazoa</taxon>
        <taxon>Chordata</taxon>
        <taxon>Craniata</taxon>
        <taxon>Vertebrata</taxon>
        <taxon>Euteleostomi</taxon>
        <taxon>Lepidosauria</taxon>
        <taxon>Squamata</taxon>
        <taxon>Bifurcata</taxon>
        <taxon>Unidentata</taxon>
        <taxon>Episquamata</taxon>
        <taxon>Toxicofera</taxon>
        <taxon>Serpentes</taxon>
        <taxon>Colubroidea</taxon>
        <taxon>Elapidae</taxon>
        <taxon>Elapinae</taxon>
        <taxon>Ophiophagus</taxon>
    </lineage>
</organism>
<dbReference type="AlphaFoldDB" id="V8N712"/>
<accession>V8N712</accession>
<dbReference type="Proteomes" id="UP000018936">
    <property type="component" value="Unassembled WGS sequence"/>
</dbReference>
<evidence type="ECO:0000313" key="2">
    <source>
        <dbReference type="Proteomes" id="UP000018936"/>
    </source>
</evidence>
<dbReference type="EMBL" id="AZIM01007902">
    <property type="protein sequence ID" value="ETE57696.1"/>
    <property type="molecule type" value="Genomic_DNA"/>
</dbReference>
<keyword evidence="2" id="KW-1185">Reference proteome</keyword>
<evidence type="ECO:0000313" key="1">
    <source>
        <dbReference type="EMBL" id="ETE57696.1"/>
    </source>
</evidence>
<sequence>MPVFGGASALVRGWGLQGRGSAVAPNVVPQWGQQDGASGVGYLHSREASSTSLATGFPPSAEGLSAVLGML</sequence>
<gene>
    <name evidence="1" type="ORF">L345_16588</name>
</gene>
<reference evidence="1 2" key="1">
    <citation type="journal article" date="2013" name="Proc. Natl. Acad. Sci. U.S.A.">
        <title>The king cobra genome reveals dynamic gene evolution and adaptation in the snake venom system.</title>
        <authorList>
            <person name="Vonk F.J."/>
            <person name="Casewell N.R."/>
            <person name="Henkel C.V."/>
            <person name="Heimberg A.M."/>
            <person name="Jansen H.J."/>
            <person name="McCleary R.J."/>
            <person name="Kerkkamp H.M."/>
            <person name="Vos R.A."/>
            <person name="Guerreiro I."/>
            <person name="Calvete J.J."/>
            <person name="Wuster W."/>
            <person name="Woods A.E."/>
            <person name="Logan J.M."/>
            <person name="Harrison R.A."/>
            <person name="Castoe T.A."/>
            <person name="de Koning A.P."/>
            <person name="Pollock D.D."/>
            <person name="Yandell M."/>
            <person name="Calderon D."/>
            <person name="Renjifo C."/>
            <person name="Currier R.B."/>
            <person name="Salgado D."/>
            <person name="Pla D."/>
            <person name="Sanz L."/>
            <person name="Hyder A.S."/>
            <person name="Ribeiro J.M."/>
            <person name="Arntzen J.W."/>
            <person name="van den Thillart G.E."/>
            <person name="Boetzer M."/>
            <person name="Pirovano W."/>
            <person name="Dirks R.P."/>
            <person name="Spaink H.P."/>
            <person name="Duboule D."/>
            <person name="McGlinn E."/>
            <person name="Kini R.M."/>
            <person name="Richardson M.K."/>
        </authorList>
    </citation>
    <scope>NUCLEOTIDE SEQUENCE</scope>
    <source>
        <tissue evidence="1">Blood</tissue>
    </source>
</reference>
<proteinExistence type="predicted"/>